<dbReference type="EMBL" id="PTIX01000018">
    <property type="protein sequence ID" value="PPK64734.1"/>
    <property type="molecule type" value="Genomic_DNA"/>
</dbReference>
<dbReference type="Proteomes" id="UP000239203">
    <property type="component" value="Unassembled WGS sequence"/>
</dbReference>
<accession>A0A2S6GHM7</accession>
<name>A0A2S6GHM7_9PSEU</name>
<gene>
    <name evidence="2" type="ORF">CLV40_118124</name>
</gene>
<keyword evidence="3" id="KW-1185">Reference proteome</keyword>
<evidence type="ECO:0000313" key="2">
    <source>
        <dbReference type="EMBL" id="PPK64734.1"/>
    </source>
</evidence>
<reference evidence="2 3" key="1">
    <citation type="submission" date="2018-02" db="EMBL/GenBank/DDBJ databases">
        <title>Genomic Encyclopedia of Archaeal and Bacterial Type Strains, Phase II (KMG-II): from individual species to whole genera.</title>
        <authorList>
            <person name="Goeker M."/>
        </authorList>
    </citation>
    <scope>NUCLEOTIDE SEQUENCE [LARGE SCALE GENOMIC DNA]</scope>
    <source>
        <strain evidence="2 3">YU 961-1</strain>
    </source>
</reference>
<evidence type="ECO:0000259" key="1">
    <source>
        <dbReference type="Pfam" id="PF19054"/>
    </source>
</evidence>
<dbReference type="InterPro" id="IPR043917">
    <property type="entry name" value="DUF5753"/>
</dbReference>
<comment type="caution">
    <text evidence="2">The sequence shown here is derived from an EMBL/GenBank/DDBJ whole genome shotgun (WGS) entry which is preliminary data.</text>
</comment>
<organism evidence="2 3">
    <name type="scientific">Actinokineospora auranticolor</name>
    <dbReference type="NCBI Taxonomy" id="155976"/>
    <lineage>
        <taxon>Bacteria</taxon>
        <taxon>Bacillati</taxon>
        <taxon>Actinomycetota</taxon>
        <taxon>Actinomycetes</taxon>
        <taxon>Pseudonocardiales</taxon>
        <taxon>Pseudonocardiaceae</taxon>
        <taxon>Actinokineospora</taxon>
    </lineage>
</organism>
<sequence>MRIVDQPTALVVCDWHLMEFAQTGGMVHIEHYDSATFLSDDECKPYVHARQVLKERALSEQGTRDRLEAEIERVILGG</sequence>
<dbReference type="AlphaFoldDB" id="A0A2S6GHM7"/>
<protein>
    <recommendedName>
        <fullName evidence="1">DUF5753 domain-containing protein</fullName>
    </recommendedName>
</protein>
<feature type="domain" description="DUF5753" evidence="1">
    <location>
        <begin position="7"/>
        <end position="68"/>
    </location>
</feature>
<proteinExistence type="predicted"/>
<dbReference type="Pfam" id="PF19054">
    <property type="entry name" value="DUF5753"/>
    <property type="match status" value="1"/>
</dbReference>
<evidence type="ECO:0000313" key="3">
    <source>
        <dbReference type="Proteomes" id="UP000239203"/>
    </source>
</evidence>